<dbReference type="RefSeq" id="WP_003293837.1">
    <property type="nucleotide sequence ID" value="NZ_KK020676.1"/>
</dbReference>
<dbReference type="Gene3D" id="3.90.25.10">
    <property type="entry name" value="UDP-galactose 4-epimerase, domain 1"/>
    <property type="match status" value="1"/>
</dbReference>
<dbReference type="SUPFAM" id="SSF51735">
    <property type="entry name" value="NAD(P)-binding Rossmann-fold domains"/>
    <property type="match status" value="1"/>
</dbReference>
<dbReference type="HOGENOM" id="CLU_007383_1_7_6"/>
<dbReference type="InterPro" id="IPR016040">
    <property type="entry name" value="NAD(P)-bd_dom"/>
</dbReference>
<name>A0A061JLZ4_STUST</name>
<organism evidence="2 3">
    <name type="scientific">Stutzerimonas stutzeri KOS6</name>
    <dbReference type="NCBI Taxonomy" id="1218352"/>
    <lineage>
        <taxon>Bacteria</taxon>
        <taxon>Pseudomonadati</taxon>
        <taxon>Pseudomonadota</taxon>
        <taxon>Gammaproteobacteria</taxon>
        <taxon>Pseudomonadales</taxon>
        <taxon>Pseudomonadaceae</taxon>
        <taxon>Stutzerimonas</taxon>
    </lineage>
</organism>
<dbReference type="EMBL" id="AMCZ02000048">
    <property type="protein sequence ID" value="EWC39214.1"/>
    <property type="molecule type" value="Genomic_DNA"/>
</dbReference>
<feature type="domain" description="NAD(P)-binding" evidence="1">
    <location>
        <begin position="5"/>
        <end position="304"/>
    </location>
</feature>
<dbReference type="InterPro" id="IPR036291">
    <property type="entry name" value="NAD(P)-bd_dom_sf"/>
</dbReference>
<dbReference type="OrthoDB" id="5295702at2"/>
<accession>A0A061JLZ4</accession>
<protein>
    <submittedName>
        <fullName evidence="2">GDP-6-deoxy-D-lyxo-4-hexulose reductase</fullName>
    </submittedName>
</protein>
<sequence>MQRTLITGANGFVGRHLCEALQRSGHHVIAMSSAADACVPCANQTVGCDIRDADGVAKIIAATSPTHLVHLAAISHIPRSFENPLLTWQTNVMGSVNVLEAIRRFAPEAFVLFISSADIYGAAFKANVPLAESATCLPQNPYAASKQAAEAAFAESFRRGLRGAIARPFNHIGVRQSPDFVTAAFARQIALIEAGKQPPVLQVGNLQASRDFLDVADVCHAYQLLLQLSDGPATHPHCFNVSSGQSHRIADVLQQLLDMSSVEITLQQDPARMRPSDIPFAAGDSRLLRDTVGWAPAIPLQRTLGELLDYWRTETRATS</sequence>
<reference evidence="2 3" key="1">
    <citation type="journal article" date="2013" name="Genome Announc.">
        <title>Draft Genome of the Nitrogen-Fixing Bacterium Pseudomonas stutzeri Strain KOS6 Isolated from Industrial Hydrocarbon Sludge.</title>
        <authorList>
            <person name="Grigoryeva T.V."/>
            <person name="Laikov A.V."/>
            <person name="Naumova R.P."/>
            <person name="Manolov A.I."/>
            <person name="Larin A.K."/>
            <person name="Karpova I.Y."/>
            <person name="Semashko T.A."/>
            <person name="Alexeev D.G."/>
            <person name="Kostryukova E.S."/>
            <person name="Muller R."/>
            <person name="Govorun V.M."/>
        </authorList>
    </citation>
    <scope>NUCLEOTIDE SEQUENCE [LARGE SCALE GENOMIC DNA]</scope>
    <source>
        <strain evidence="2 3">KOS6</strain>
    </source>
</reference>
<dbReference type="PANTHER" id="PTHR43000">
    <property type="entry name" value="DTDP-D-GLUCOSE 4,6-DEHYDRATASE-RELATED"/>
    <property type="match status" value="1"/>
</dbReference>
<evidence type="ECO:0000259" key="1">
    <source>
        <dbReference type="Pfam" id="PF16363"/>
    </source>
</evidence>
<dbReference type="AlphaFoldDB" id="A0A061JLZ4"/>
<dbReference type="Proteomes" id="UP000026923">
    <property type="component" value="Unassembled WGS sequence"/>
</dbReference>
<dbReference type="Gene3D" id="3.40.50.720">
    <property type="entry name" value="NAD(P)-binding Rossmann-like Domain"/>
    <property type="match status" value="1"/>
</dbReference>
<dbReference type="Pfam" id="PF16363">
    <property type="entry name" value="GDP_Man_Dehyd"/>
    <property type="match status" value="1"/>
</dbReference>
<comment type="caution">
    <text evidence="2">The sequence shown here is derived from an EMBL/GenBank/DDBJ whole genome shotgun (WGS) entry which is preliminary data.</text>
</comment>
<dbReference type="eggNOG" id="COG0451">
    <property type="taxonomic scope" value="Bacteria"/>
</dbReference>
<gene>
    <name evidence="2" type="ORF">B597_021395</name>
</gene>
<evidence type="ECO:0000313" key="2">
    <source>
        <dbReference type="EMBL" id="EWC39214.1"/>
    </source>
</evidence>
<proteinExistence type="predicted"/>
<evidence type="ECO:0000313" key="3">
    <source>
        <dbReference type="Proteomes" id="UP000026923"/>
    </source>
</evidence>